<dbReference type="EMBL" id="CGIG01000001">
    <property type="protein sequence ID" value="CPR14554.1"/>
    <property type="molecule type" value="Genomic_DNA"/>
</dbReference>
<dbReference type="STRING" id="1109412.BN1221_00969c"/>
<feature type="transmembrane region" description="Helical" evidence="1">
    <location>
        <begin position="16"/>
        <end position="35"/>
    </location>
</feature>
<name>A0A0G4JRK9_9GAMM</name>
<dbReference type="InterPro" id="IPR025557">
    <property type="entry name" value="DUF4282"/>
</dbReference>
<evidence type="ECO:0008006" key="4">
    <source>
        <dbReference type="Google" id="ProtNLM"/>
    </source>
</evidence>
<dbReference type="Pfam" id="PF14110">
    <property type="entry name" value="DUF4282"/>
    <property type="match status" value="2"/>
</dbReference>
<protein>
    <recommendedName>
        <fullName evidence="4">DUF4282 domain-containing protein</fullName>
    </recommendedName>
</protein>
<reference evidence="3" key="1">
    <citation type="submission" date="2015-01" db="EMBL/GenBank/DDBJ databases">
        <authorList>
            <person name="Paterson Steve"/>
        </authorList>
    </citation>
    <scope>NUCLEOTIDE SEQUENCE [LARGE SCALE GENOMIC DNA]</scope>
    <source>
        <strain evidence="3">OBR1</strain>
    </source>
</reference>
<evidence type="ECO:0000256" key="1">
    <source>
        <dbReference type="SAM" id="Phobius"/>
    </source>
</evidence>
<gene>
    <name evidence="2" type="ORF">BN1221_00969c</name>
</gene>
<keyword evidence="3" id="KW-1185">Reference proteome</keyword>
<proteinExistence type="predicted"/>
<keyword evidence="1" id="KW-1133">Transmembrane helix</keyword>
<accession>A0A0G4JRK9</accession>
<feature type="transmembrane region" description="Helical" evidence="1">
    <location>
        <begin position="41"/>
        <end position="65"/>
    </location>
</feature>
<organism evidence="2 3">
    <name type="scientific">Brenneria goodwinii</name>
    <dbReference type="NCBI Taxonomy" id="1109412"/>
    <lineage>
        <taxon>Bacteria</taxon>
        <taxon>Pseudomonadati</taxon>
        <taxon>Pseudomonadota</taxon>
        <taxon>Gammaproteobacteria</taxon>
        <taxon>Enterobacterales</taxon>
        <taxon>Pectobacteriaceae</taxon>
        <taxon>Brenneria</taxon>
    </lineage>
</organism>
<dbReference type="Proteomes" id="UP000044377">
    <property type="component" value="Unassembled WGS sequence"/>
</dbReference>
<keyword evidence="1" id="KW-0472">Membrane</keyword>
<keyword evidence="1" id="KW-0812">Transmembrane</keyword>
<evidence type="ECO:0000313" key="2">
    <source>
        <dbReference type="EMBL" id="CPR14554.1"/>
    </source>
</evidence>
<dbReference type="AlphaFoldDB" id="A0A0G4JRK9"/>
<sequence length="87" mass="9769">MWLDFDEMITPRIIKVVYWLLLAFTVIGGIIGVISNPIIGIIGFIFSVIGLRVGCEMIILMFNIYRQVKKIADNIPAKDGADLIDKD</sequence>
<evidence type="ECO:0000313" key="3">
    <source>
        <dbReference type="Proteomes" id="UP000044377"/>
    </source>
</evidence>